<dbReference type="EMBL" id="MT143250">
    <property type="protein sequence ID" value="QJA94657.1"/>
    <property type="molecule type" value="Genomic_DNA"/>
</dbReference>
<proteinExistence type="predicted"/>
<dbReference type="EMBL" id="MT144485">
    <property type="protein sequence ID" value="QJA54196.1"/>
    <property type="molecule type" value="Genomic_DNA"/>
</dbReference>
<sequence length="64" mass="7284">MSEIVLNCPRVKDLVDRLLSLNQDKEIVIEDADTAWIIDVIHIDNSGKKVVLYGTYGEMTHENI</sequence>
<gene>
    <name evidence="2" type="ORF">MM415A01589_0018</name>
    <name evidence="3" type="ORF">MM415B03796_0005</name>
    <name evidence="1" type="ORF">TM448A04475_0004</name>
    <name evidence="4" type="ORF">TM448B04106_0006</name>
</gene>
<evidence type="ECO:0000313" key="2">
    <source>
        <dbReference type="EMBL" id="QJA76066.1"/>
    </source>
</evidence>
<dbReference type="EMBL" id="MT145060">
    <property type="protein sequence ID" value="QJI03127.1"/>
    <property type="molecule type" value="Genomic_DNA"/>
</dbReference>
<accession>A0A6H2A1X3</accession>
<organism evidence="1">
    <name type="scientific">viral metagenome</name>
    <dbReference type="NCBI Taxonomy" id="1070528"/>
    <lineage>
        <taxon>unclassified sequences</taxon>
        <taxon>metagenomes</taxon>
        <taxon>organismal metagenomes</taxon>
    </lineage>
</organism>
<reference evidence="1" key="1">
    <citation type="submission" date="2020-03" db="EMBL/GenBank/DDBJ databases">
        <title>The deep terrestrial virosphere.</title>
        <authorList>
            <person name="Holmfeldt K."/>
            <person name="Nilsson E."/>
            <person name="Simone D."/>
            <person name="Lopez-Fernandez M."/>
            <person name="Wu X."/>
            <person name="de Brujin I."/>
            <person name="Lundin D."/>
            <person name="Andersson A."/>
            <person name="Bertilsson S."/>
            <person name="Dopson M."/>
        </authorList>
    </citation>
    <scope>NUCLEOTIDE SEQUENCE</scope>
    <source>
        <strain evidence="2">MM415A01589</strain>
        <strain evidence="3">MM415B03796</strain>
        <strain evidence="1">TM448A04475</strain>
        <strain evidence="4">TM448B04106</strain>
    </source>
</reference>
<protein>
    <submittedName>
        <fullName evidence="1">Uncharacterized protein</fullName>
    </submittedName>
</protein>
<evidence type="ECO:0000313" key="1">
    <source>
        <dbReference type="EMBL" id="QJA54196.1"/>
    </source>
</evidence>
<evidence type="ECO:0000313" key="3">
    <source>
        <dbReference type="EMBL" id="QJA94657.1"/>
    </source>
</evidence>
<dbReference type="EMBL" id="MT142202">
    <property type="protein sequence ID" value="QJA76066.1"/>
    <property type="molecule type" value="Genomic_DNA"/>
</dbReference>
<dbReference type="AlphaFoldDB" id="A0A6H2A1X3"/>
<name>A0A6H2A1X3_9ZZZZ</name>
<evidence type="ECO:0000313" key="4">
    <source>
        <dbReference type="EMBL" id="QJI03127.1"/>
    </source>
</evidence>